<proteinExistence type="predicted"/>
<feature type="non-terminal residue" evidence="3">
    <location>
        <position position="256"/>
    </location>
</feature>
<dbReference type="AlphaFoldDB" id="X0W315"/>
<feature type="non-terminal residue" evidence="3">
    <location>
        <position position="1"/>
    </location>
</feature>
<evidence type="ECO:0000313" key="3">
    <source>
        <dbReference type="EMBL" id="GAG25204.1"/>
    </source>
</evidence>
<reference evidence="3" key="1">
    <citation type="journal article" date="2014" name="Front. Microbiol.">
        <title>High frequency of phylogenetically diverse reductive dehalogenase-homologous genes in deep subseafloor sedimentary metagenomes.</title>
        <authorList>
            <person name="Kawai M."/>
            <person name="Futagami T."/>
            <person name="Toyoda A."/>
            <person name="Takaki Y."/>
            <person name="Nishi S."/>
            <person name="Hori S."/>
            <person name="Arai W."/>
            <person name="Tsubouchi T."/>
            <person name="Morono Y."/>
            <person name="Uchiyama I."/>
            <person name="Ito T."/>
            <person name="Fujiyama A."/>
            <person name="Inagaki F."/>
            <person name="Takami H."/>
        </authorList>
    </citation>
    <scope>NUCLEOTIDE SEQUENCE</scope>
    <source>
        <strain evidence="3">Expedition CK06-06</strain>
    </source>
</reference>
<feature type="region of interest" description="Disordered" evidence="1">
    <location>
        <begin position="194"/>
        <end position="256"/>
    </location>
</feature>
<gene>
    <name evidence="3" type="ORF">S01H1_57266</name>
</gene>
<name>X0W315_9ZZZZ</name>
<feature type="compositionally biased region" description="Basic residues" evidence="1">
    <location>
        <begin position="217"/>
        <end position="234"/>
    </location>
</feature>
<organism evidence="3">
    <name type="scientific">marine sediment metagenome</name>
    <dbReference type="NCBI Taxonomy" id="412755"/>
    <lineage>
        <taxon>unclassified sequences</taxon>
        <taxon>metagenomes</taxon>
        <taxon>ecological metagenomes</taxon>
    </lineage>
</organism>
<feature type="compositionally biased region" description="Basic and acidic residues" evidence="1">
    <location>
        <begin position="235"/>
        <end position="248"/>
    </location>
</feature>
<keyword evidence="2" id="KW-0812">Transmembrane</keyword>
<keyword evidence="2" id="KW-1133">Transmembrane helix</keyword>
<accession>X0W315</accession>
<protein>
    <submittedName>
        <fullName evidence="3">Uncharacterized protein</fullName>
    </submittedName>
</protein>
<comment type="caution">
    <text evidence="3">The sequence shown here is derived from an EMBL/GenBank/DDBJ whole genome shotgun (WGS) entry which is preliminary data.</text>
</comment>
<feature type="transmembrane region" description="Helical" evidence="2">
    <location>
        <begin position="148"/>
        <end position="172"/>
    </location>
</feature>
<evidence type="ECO:0000256" key="1">
    <source>
        <dbReference type="SAM" id="MobiDB-lite"/>
    </source>
</evidence>
<evidence type="ECO:0000256" key="2">
    <source>
        <dbReference type="SAM" id="Phobius"/>
    </source>
</evidence>
<dbReference type="EMBL" id="BARS01037339">
    <property type="protein sequence ID" value="GAG25204.1"/>
    <property type="molecule type" value="Genomic_DNA"/>
</dbReference>
<sequence length="256" mass="29635">QFKFRLTWQGDQYTLANSQNITVSLYREFNNITVRITSNVGQLFKNGQSTIQITLNNIGDSELNVLIPNISIQISPSLIYSIVQIDHLALSQFKPGDFTEILIRIDIPAFDQINISVSILAKNEITEEEVIFQASELFDIYDAILEDLFMGFFTLIMISIFVIVWAAMYIYVRKTIKRIETPFEEPTKVRPRRGKYVSVTELPPEETEEKIEETSTKKPKKPKKPKKLKKKKLKEQKVEEKEIEKPTTDLDSLLEE</sequence>
<keyword evidence="2" id="KW-0472">Membrane</keyword>